<dbReference type="CDD" id="cd06433">
    <property type="entry name" value="GT_2_WfgS_like"/>
    <property type="match status" value="1"/>
</dbReference>
<dbReference type="InterPro" id="IPR001173">
    <property type="entry name" value="Glyco_trans_2-like"/>
</dbReference>
<name>A0ABX1RS29_9FLAO</name>
<dbReference type="Gene3D" id="3.90.550.10">
    <property type="entry name" value="Spore Coat Polysaccharide Biosynthesis Protein SpsA, Chain A"/>
    <property type="match status" value="1"/>
</dbReference>
<dbReference type="SUPFAM" id="SSF53448">
    <property type="entry name" value="Nucleotide-diphospho-sugar transferases"/>
    <property type="match status" value="1"/>
</dbReference>
<evidence type="ECO:0000313" key="3">
    <source>
        <dbReference type="Proteomes" id="UP000746690"/>
    </source>
</evidence>
<protein>
    <submittedName>
        <fullName evidence="2">Glycosyltransferase</fullName>
    </submittedName>
</protein>
<dbReference type="EMBL" id="JABBHF010000001">
    <property type="protein sequence ID" value="NMH86355.1"/>
    <property type="molecule type" value="Genomic_DNA"/>
</dbReference>
<gene>
    <name evidence="2" type="ORF">HHX25_02445</name>
</gene>
<dbReference type="Proteomes" id="UP000746690">
    <property type="component" value="Unassembled WGS sequence"/>
</dbReference>
<proteinExistence type="predicted"/>
<dbReference type="PANTHER" id="PTHR22916:SF65">
    <property type="entry name" value="SLR1065 PROTEIN"/>
    <property type="match status" value="1"/>
</dbReference>
<accession>A0ABX1RS29</accession>
<evidence type="ECO:0000313" key="2">
    <source>
        <dbReference type="EMBL" id="NMH86355.1"/>
    </source>
</evidence>
<organism evidence="2 3">
    <name type="scientific">Flavivirga algicola</name>
    <dbReference type="NCBI Taxonomy" id="2729136"/>
    <lineage>
        <taxon>Bacteria</taxon>
        <taxon>Pseudomonadati</taxon>
        <taxon>Bacteroidota</taxon>
        <taxon>Flavobacteriia</taxon>
        <taxon>Flavobacteriales</taxon>
        <taxon>Flavobacteriaceae</taxon>
        <taxon>Flavivirga</taxon>
    </lineage>
</organism>
<reference evidence="2 3" key="1">
    <citation type="submission" date="2020-04" db="EMBL/GenBank/DDBJ databases">
        <title>A Flavivirga sp. nov.</title>
        <authorList>
            <person name="Sun X."/>
        </authorList>
    </citation>
    <scope>NUCLEOTIDE SEQUENCE [LARGE SCALE GENOMIC DNA]</scope>
    <source>
        <strain evidence="2 3">Y03</strain>
    </source>
</reference>
<feature type="domain" description="Glycosyltransferase 2-like" evidence="1">
    <location>
        <begin position="8"/>
        <end position="152"/>
    </location>
</feature>
<keyword evidence="3" id="KW-1185">Reference proteome</keyword>
<dbReference type="InterPro" id="IPR029044">
    <property type="entry name" value="Nucleotide-diphossugar_trans"/>
</dbReference>
<dbReference type="RefSeq" id="WP_169669717.1">
    <property type="nucleotide sequence ID" value="NZ_JABBHF010000001.1"/>
</dbReference>
<comment type="caution">
    <text evidence="2">The sequence shown here is derived from an EMBL/GenBank/DDBJ whole genome shotgun (WGS) entry which is preliminary data.</text>
</comment>
<evidence type="ECO:0000259" key="1">
    <source>
        <dbReference type="Pfam" id="PF00535"/>
    </source>
</evidence>
<dbReference type="Pfam" id="PF00535">
    <property type="entry name" value="Glycos_transf_2"/>
    <property type="match status" value="1"/>
</dbReference>
<sequence length="281" mass="33235">MLKKPTVSIVTPNYNQAQFIEQTLLSVINQDYPNIEYIVIDGGSNDGSIDIIKKYEKYLTYWETSPDKGMYDAINKGFKRASGDIMCWINSDDILVSSAIKEVVGLMDKNPYVHWLMGYPTIINEKSEITWQGQDAQVFSPYFFYLHNHTRDFSFIQQESTFWTRSLWERAGARLNLEYTLAADFDLWMRFFKHDKLYFTHQQLGAFRRRKGQQSENQESYLQETNLAISNNQEKLLIKQRCVIFLLKSVRKLFFSLKNKKIRNAYYKLQLKIFGKPNWID</sequence>
<dbReference type="PANTHER" id="PTHR22916">
    <property type="entry name" value="GLYCOSYLTRANSFERASE"/>
    <property type="match status" value="1"/>
</dbReference>